<evidence type="ECO:0000313" key="1">
    <source>
        <dbReference type="EMBL" id="KAL2740301.1"/>
    </source>
</evidence>
<name>A0ABD2C5I5_VESSQ</name>
<evidence type="ECO:0000313" key="2">
    <source>
        <dbReference type="Proteomes" id="UP001607302"/>
    </source>
</evidence>
<dbReference type="EMBL" id="JAUDFV010000020">
    <property type="protein sequence ID" value="KAL2740301.1"/>
    <property type="molecule type" value="Genomic_DNA"/>
</dbReference>
<comment type="caution">
    <text evidence="1">The sequence shown here is derived from an EMBL/GenBank/DDBJ whole genome shotgun (WGS) entry which is preliminary data.</text>
</comment>
<protein>
    <submittedName>
        <fullName evidence="1">Uncharacterized protein</fullName>
    </submittedName>
</protein>
<keyword evidence="2" id="KW-1185">Reference proteome</keyword>
<gene>
    <name evidence="1" type="ORF">V1478_000442</name>
</gene>
<proteinExistence type="predicted"/>
<dbReference type="AlphaFoldDB" id="A0ABD2C5I5"/>
<accession>A0ABD2C5I5</accession>
<sequence>MVPNIGRFNANDILMGVREKHGLTSRADDDLRANKFALLEFRRVSLLSLPKARKYTSAQHTKTTNYGTDSGRKKERLFERNFIILYDGRLRDIATVEVRK</sequence>
<dbReference type="Proteomes" id="UP001607302">
    <property type="component" value="Unassembled WGS sequence"/>
</dbReference>
<reference evidence="1 2" key="1">
    <citation type="journal article" date="2024" name="Ann. Entomol. Soc. Am.">
        <title>Genomic analyses of the southern and eastern yellowjacket wasps (Hymenoptera: Vespidae) reveal evolutionary signatures of social life.</title>
        <authorList>
            <person name="Catto M.A."/>
            <person name="Caine P.B."/>
            <person name="Orr S.E."/>
            <person name="Hunt B.G."/>
            <person name="Goodisman M.A.D."/>
        </authorList>
    </citation>
    <scope>NUCLEOTIDE SEQUENCE [LARGE SCALE GENOMIC DNA]</scope>
    <source>
        <strain evidence="1">233</strain>
        <tissue evidence="1">Head and thorax</tissue>
    </source>
</reference>
<organism evidence="1 2">
    <name type="scientific">Vespula squamosa</name>
    <name type="common">Southern yellow jacket</name>
    <name type="synonym">Wasp</name>
    <dbReference type="NCBI Taxonomy" id="30214"/>
    <lineage>
        <taxon>Eukaryota</taxon>
        <taxon>Metazoa</taxon>
        <taxon>Ecdysozoa</taxon>
        <taxon>Arthropoda</taxon>
        <taxon>Hexapoda</taxon>
        <taxon>Insecta</taxon>
        <taxon>Pterygota</taxon>
        <taxon>Neoptera</taxon>
        <taxon>Endopterygota</taxon>
        <taxon>Hymenoptera</taxon>
        <taxon>Apocrita</taxon>
        <taxon>Aculeata</taxon>
        <taxon>Vespoidea</taxon>
        <taxon>Vespidae</taxon>
        <taxon>Vespinae</taxon>
        <taxon>Vespula</taxon>
    </lineage>
</organism>